<dbReference type="RefSeq" id="WP_206981731.1">
    <property type="nucleotide sequence ID" value="NZ_JAFLQZ010000002.1"/>
</dbReference>
<proteinExistence type="predicted"/>
<evidence type="ECO:0000313" key="1">
    <source>
        <dbReference type="EMBL" id="MBO0357216.1"/>
    </source>
</evidence>
<gene>
    <name evidence="1" type="ORF">J0X19_04615</name>
</gene>
<dbReference type="AlphaFoldDB" id="A0A939EUH9"/>
<organism evidence="1 2">
    <name type="scientific">Hymenobacter telluris</name>
    <dbReference type="NCBI Taxonomy" id="2816474"/>
    <lineage>
        <taxon>Bacteria</taxon>
        <taxon>Pseudomonadati</taxon>
        <taxon>Bacteroidota</taxon>
        <taxon>Cytophagia</taxon>
        <taxon>Cytophagales</taxon>
        <taxon>Hymenobacteraceae</taxon>
        <taxon>Hymenobacter</taxon>
    </lineage>
</organism>
<accession>A0A939EUH9</accession>
<name>A0A939EUH9_9BACT</name>
<sequence length="147" mass="17058">MEISTLATFSSTAHAEYLSLSYRPDLRTVVLRWLRDTTFPEIQLGHQAALYLARHHAATHWFIDVRRRLLVEHAHFSWVVDDFLPQASGLLPNSLRIAYFMSPNRQRIIDSQPELQATFSRSQSLSQPYRMQAFFDEAAALQWLLNA</sequence>
<evidence type="ECO:0008006" key="3">
    <source>
        <dbReference type="Google" id="ProtNLM"/>
    </source>
</evidence>
<reference evidence="1" key="1">
    <citation type="submission" date="2021-03" db="EMBL/GenBank/DDBJ databases">
        <authorList>
            <person name="Kim M.K."/>
        </authorList>
    </citation>
    <scope>NUCLEOTIDE SEQUENCE</scope>
    <source>
        <strain evidence="1">BT186</strain>
    </source>
</reference>
<evidence type="ECO:0000313" key="2">
    <source>
        <dbReference type="Proteomes" id="UP000664144"/>
    </source>
</evidence>
<protein>
    <recommendedName>
        <fullName evidence="3">STAS/SEC14 domain-containing protein</fullName>
    </recommendedName>
</protein>
<dbReference type="EMBL" id="JAFLQZ010000002">
    <property type="protein sequence ID" value="MBO0357216.1"/>
    <property type="molecule type" value="Genomic_DNA"/>
</dbReference>
<comment type="caution">
    <text evidence="1">The sequence shown here is derived from an EMBL/GenBank/DDBJ whole genome shotgun (WGS) entry which is preliminary data.</text>
</comment>
<keyword evidence="2" id="KW-1185">Reference proteome</keyword>
<dbReference type="Proteomes" id="UP000664144">
    <property type="component" value="Unassembled WGS sequence"/>
</dbReference>